<sequence>ARGPGPRPALAGGRAPGRLARHPADRRVRCRFAARAHPLAAARERRGPRGESVLGRVRRRPDRRADECPSRVSHLGQRRPPGVHRRRHLPPGRPGRLPHDPRQSRAGRDRAPGHRPRRQVRRPRARRAL</sequence>
<dbReference type="AlphaFoldDB" id="A0A6J4JJM9"/>
<feature type="compositionally biased region" description="Basic and acidic residues" evidence="1">
    <location>
        <begin position="97"/>
        <end position="112"/>
    </location>
</feature>
<evidence type="ECO:0000313" key="2">
    <source>
        <dbReference type="EMBL" id="CAA9278980.1"/>
    </source>
</evidence>
<reference evidence="2" key="1">
    <citation type="submission" date="2020-02" db="EMBL/GenBank/DDBJ databases">
        <authorList>
            <person name="Meier V. D."/>
        </authorList>
    </citation>
    <scope>NUCLEOTIDE SEQUENCE</scope>
    <source>
        <strain evidence="2">AVDCRST_MAG10</strain>
    </source>
</reference>
<feature type="compositionally biased region" description="Low complexity" evidence="1">
    <location>
        <begin position="1"/>
        <end position="18"/>
    </location>
</feature>
<name>A0A6J4JJM9_9ACTN</name>
<organism evidence="2">
    <name type="scientific">uncultured Acidimicrobiales bacterium</name>
    <dbReference type="NCBI Taxonomy" id="310071"/>
    <lineage>
        <taxon>Bacteria</taxon>
        <taxon>Bacillati</taxon>
        <taxon>Actinomycetota</taxon>
        <taxon>Acidimicrobiia</taxon>
        <taxon>Acidimicrobiales</taxon>
        <taxon>environmental samples</taxon>
    </lineage>
</organism>
<evidence type="ECO:0000256" key="1">
    <source>
        <dbReference type="SAM" id="MobiDB-lite"/>
    </source>
</evidence>
<proteinExistence type="predicted"/>
<feature type="compositionally biased region" description="Basic residues" evidence="1">
    <location>
        <begin position="81"/>
        <end position="90"/>
    </location>
</feature>
<dbReference type="EMBL" id="CADCTB010000223">
    <property type="protein sequence ID" value="CAA9278980.1"/>
    <property type="molecule type" value="Genomic_DNA"/>
</dbReference>
<feature type="non-terminal residue" evidence="2">
    <location>
        <position position="1"/>
    </location>
</feature>
<protein>
    <submittedName>
        <fullName evidence="2">Uncharacterized protein</fullName>
    </submittedName>
</protein>
<gene>
    <name evidence="2" type="ORF">AVDCRST_MAG10-3771</name>
</gene>
<feature type="region of interest" description="Disordered" evidence="1">
    <location>
        <begin position="1"/>
        <end position="129"/>
    </location>
</feature>
<accession>A0A6J4JJM9</accession>
<feature type="compositionally biased region" description="Basic residues" evidence="1">
    <location>
        <begin position="113"/>
        <end position="129"/>
    </location>
</feature>
<feature type="non-terminal residue" evidence="2">
    <location>
        <position position="129"/>
    </location>
</feature>